<feature type="transmembrane region" description="Helical" evidence="7">
    <location>
        <begin position="148"/>
        <end position="166"/>
    </location>
</feature>
<feature type="transmembrane region" description="Helical" evidence="7">
    <location>
        <begin position="178"/>
        <end position="199"/>
    </location>
</feature>
<reference evidence="11 13" key="2">
    <citation type="submission" date="2018-06" db="EMBL/GenBank/DDBJ databases">
        <authorList>
            <consortium name="Pathogen Informatics"/>
            <person name="Doyle S."/>
        </authorList>
    </citation>
    <scope>NUCLEOTIDE SEQUENCE [LARGE SCALE GENOMIC DNA]</scope>
    <source>
        <strain evidence="11 13">NCTC10975</strain>
    </source>
</reference>
<dbReference type="InterPro" id="IPR037185">
    <property type="entry name" value="EmrE-like"/>
</dbReference>
<evidence type="ECO:0000313" key="14">
    <source>
        <dbReference type="Proteomes" id="UP001171165"/>
    </source>
</evidence>
<sequence length="293" mass="32481">MFLGQYWAKFAPTTLFVLLWSSGAIFSRWGLDNGSSFAILTWRFVIALLFLTLLCLQRRQFLPPKGSRLKTAWVGLLIIGGYSICYLLALANSITPGMLATIMGIQPILTLWIIERHFTASRLLGLFIALIGLVLVVAQSLFNTSLSLTGMIYALIALLCMSFGAISQKKLQLAPMEALPIQYVVSLTLCLLFIPFQPMQQSWDIGFIVPVLWLAIIISVVAQLLLYRLLTAGNLVNVTSLFYLVPGVTALMDYIFLGNKMSWLSLAGMGAIIIGLIFVFKKSNSMIVEEKIK</sequence>
<feature type="transmembrane region" description="Helical" evidence="7">
    <location>
        <begin position="123"/>
        <end position="142"/>
    </location>
</feature>
<dbReference type="OMA" id="LMDAVWL"/>
<evidence type="ECO:0000313" key="10">
    <source>
        <dbReference type="EMBL" id="EKW9775898.1"/>
    </source>
</evidence>
<feature type="transmembrane region" description="Helical" evidence="7">
    <location>
        <begin position="37"/>
        <end position="56"/>
    </location>
</feature>
<dbReference type="EMBL" id="ABKSPD020000005">
    <property type="protein sequence ID" value="EKW9775898.1"/>
    <property type="molecule type" value="Genomic_DNA"/>
</dbReference>
<keyword evidence="3" id="KW-1003">Cell membrane</keyword>
<feature type="transmembrane region" description="Helical" evidence="7">
    <location>
        <begin position="72"/>
        <end position="91"/>
    </location>
</feature>
<feature type="transmembrane region" description="Helical" evidence="7">
    <location>
        <begin position="12"/>
        <end position="31"/>
    </location>
</feature>
<evidence type="ECO:0000256" key="1">
    <source>
        <dbReference type="ARBA" id="ARBA00004651"/>
    </source>
</evidence>
<evidence type="ECO:0000256" key="4">
    <source>
        <dbReference type="ARBA" id="ARBA00022692"/>
    </source>
</evidence>
<comment type="similarity">
    <text evidence="2">Belongs to the EamA transporter family.</text>
</comment>
<gene>
    <name evidence="9" type="ORF">AM402_03600</name>
    <name evidence="11" type="ORF">NCTC10975_04059</name>
    <name evidence="10" type="ORF">PW210_001709</name>
</gene>
<reference evidence="10" key="3">
    <citation type="submission" date="2023-06" db="EMBL/GenBank/DDBJ databases">
        <authorList>
            <consortium name="Clinical and Environmental Microbiology Branch: Whole genome sequencing antimicrobial resistance pathogens in the healthcare setting"/>
        </authorList>
    </citation>
    <scope>NUCLEOTIDE SEQUENCE</scope>
    <source>
        <strain evidence="10">Microbial</strain>
    </source>
</reference>
<keyword evidence="6 7" id="KW-0472">Membrane</keyword>
<dbReference type="SUPFAM" id="SSF103481">
    <property type="entry name" value="Multidrug resistance efflux transporter EmrE"/>
    <property type="match status" value="2"/>
</dbReference>
<dbReference type="Proteomes" id="UP000195540">
    <property type="component" value="Chromosome"/>
</dbReference>
<feature type="transmembrane region" description="Helical" evidence="7">
    <location>
        <begin position="263"/>
        <end position="280"/>
    </location>
</feature>
<dbReference type="Proteomes" id="UP000251485">
    <property type="component" value="Unassembled WGS sequence"/>
</dbReference>
<dbReference type="STRING" id="584.AOUC001_01465"/>
<dbReference type="EMBL" id="CP021694">
    <property type="protein sequence ID" value="ARX33269.1"/>
    <property type="molecule type" value="Genomic_DNA"/>
</dbReference>
<organism evidence="10 14">
    <name type="scientific">Proteus mirabilis</name>
    <dbReference type="NCBI Taxonomy" id="584"/>
    <lineage>
        <taxon>Bacteria</taxon>
        <taxon>Pseudomonadati</taxon>
        <taxon>Pseudomonadota</taxon>
        <taxon>Gammaproteobacteria</taxon>
        <taxon>Enterobacterales</taxon>
        <taxon>Morganellaceae</taxon>
        <taxon>Proteus</taxon>
    </lineage>
</organism>
<feature type="transmembrane region" description="Helical" evidence="7">
    <location>
        <begin position="238"/>
        <end position="257"/>
    </location>
</feature>
<dbReference type="GeneID" id="6802806"/>
<dbReference type="Proteomes" id="UP001171165">
    <property type="component" value="Unassembled WGS sequence"/>
</dbReference>
<dbReference type="Pfam" id="PF00892">
    <property type="entry name" value="EamA"/>
    <property type="match status" value="2"/>
</dbReference>
<evidence type="ECO:0000256" key="5">
    <source>
        <dbReference type="ARBA" id="ARBA00022989"/>
    </source>
</evidence>
<evidence type="ECO:0000256" key="6">
    <source>
        <dbReference type="ARBA" id="ARBA00023136"/>
    </source>
</evidence>
<dbReference type="RefSeq" id="WP_004246890.1">
    <property type="nucleotide sequence ID" value="NZ_ABFDCH020000037.1"/>
</dbReference>
<dbReference type="GO" id="GO:0016020">
    <property type="term" value="C:membrane"/>
    <property type="evidence" value="ECO:0007669"/>
    <property type="project" value="UniProtKB-SubCell"/>
</dbReference>
<reference evidence="9 12" key="1">
    <citation type="submission" date="2017-05" db="EMBL/GenBank/DDBJ databases">
        <title>Whole genome sequencing of Proteus mirabilis AR_0155.</title>
        <authorList>
            <person name="Conlan S."/>
            <person name="Thomas P.J."/>
            <person name="Mullikin J."/>
            <person name="Frank K.M."/>
            <person name="Segre J.A."/>
        </authorList>
    </citation>
    <scope>NUCLEOTIDE SEQUENCE [LARGE SCALE GENOMIC DNA]</scope>
    <source>
        <strain evidence="9 12">AR_0155</strain>
    </source>
</reference>
<evidence type="ECO:0000313" key="11">
    <source>
        <dbReference type="EMBL" id="SPZ01413.1"/>
    </source>
</evidence>
<comment type="subcellular location">
    <subcellularLocation>
        <location evidence="1">Cell membrane</location>
        <topology evidence="1">Multi-pass membrane protein</topology>
    </subcellularLocation>
</comment>
<dbReference type="OrthoDB" id="9809509at2"/>
<evidence type="ECO:0000256" key="2">
    <source>
        <dbReference type="ARBA" id="ARBA00007362"/>
    </source>
</evidence>
<evidence type="ECO:0000313" key="9">
    <source>
        <dbReference type="EMBL" id="ARX33269.1"/>
    </source>
</evidence>
<dbReference type="PANTHER" id="PTHR32322:SF2">
    <property type="entry name" value="EAMA DOMAIN-CONTAINING PROTEIN"/>
    <property type="match status" value="1"/>
</dbReference>
<evidence type="ECO:0000313" key="12">
    <source>
        <dbReference type="Proteomes" id="UP000195540"/>
    </source>
</evidence>
<dbReference type="InterPro" id="IPR000620">
    <property type="entry name" value="EamA_dom"/>
</dbReference>
<feature type="transmembrane region" description="Helical" evidence="7">
    <location>
        <begin position="205"/>
        <end position="226"/>
    </location>
</feature>
<feature type="transmembrane region" description="Helical" evidence="7">
    <location>
        <begin position="97"/>
        <end position="114"/>
    </location>
</feature>
<feature type="domain" description="EamA" evidence="8">
    <location>
        <begin position="15"/>
        <end position="137"/>
    </location>
</feature>
<feature type="domain" description="EamA" evidence="8">
    <location>
        <begin position="149"/>
        <end position="280"/>
    </location>
</feature>
<evidence type="ECO:0000256" key="3">
    <source>
        <dbReference type="ARBA" id="ARBA00022475"/>
    </source>
</evidence>
<keyword evidence="4 7" id="KW-0812">Transmembrane</keyword>
<dbReference type="PANTHER" id="PTHR32322">
    <property type="entry name" value="INNER MEMBRANE TRANSPORTER"/>
    <property type="match status" value="1"/>
</dbReference>
<dbReference type="AlphaFoldDB" id="A0A1Z1SRT0"/>
<dbReference type="EMBL" id="UAUE01000027">
    <property type="protein sequence ID" value="SPZ01413.1"/>
    <property type="molecule type" value="Genomic_DNA"/>
</dbReference>
<name>A0A1Z1SRT0_PROMI</name>
<proteinExistence type="inferred from homology"/>
<keyword evidence="5 7" id="KW-1133">Transmembrane helix</keyword>
<accession>A0A1Z1SRT0</accession>
<dbReference type="KEGG" id="pvl:AOB99_15255"/>
<evidence type="ECO:0000259" key="8">
    <source>
        <dbReference type="Pfam" id="PF00892"/>
    </source>
</evidence>
<dbReference type="InterPro" id="IPR050638">
    <property type="entry name" value="AA-Vitamin_Transporters"/>
</dbReference>
<protein>
    <submittedName>
        <fullName evidence="10">DMT family transporter</fullName>
    </submittedName>
    <submittedName>
        <fullName evidence="9">EamA family transporter</fullName>
    </submittedName>
    <submittedName>
        <fullName evidence="11">Putative DMT superfamily transporter inner membrane protein</fullName>
    </submittedName>
</protein>
<evidence type="ECO:0000313" key="13">
    <source>
        <dbReference type="Proteomes" id="UP000251485"/>
    </source>
</evidence>
<evidence type="ECO:0000256" key="7">
    <source>
        <dbReference type="SAM" id="Phobius"/>
    </source>
</evidence>